<dbReference type="InterPro" id="IPR027395">
    <property type="entry name" value="WH_DNA-bd_dom"/>
</dbReference>
<sequence length="109" mass="11761">MDNLDPLLHQPLRTQIAAFLAGCEEASFSELKRNLQVSDGNLESHLKKLIAADYVSLRRSEGPGRAQTSYSLTPTGLAALQRYIQTLQKLLPLGTQPAADLPGDMVAGS</sequence>
<dbReference type="SUPFAM" id="SSF46785">
    <property type="entry name" value="Winged helix' DNA-binding domain"/>
    <property type="match status" value="1"/>
</dbReference>
<comment type="caution">
    <text evidence="2">The sequence shown here is derived from an EMBL/GenBank/DDBJ whole genome shotgun (WGS) entry which is preliminary data.</text>
</comment>
<dbReference type="EMBL" id="BSPX01000076">
    <property type="protein sequence ID" value="GLT24195.1"/>
    <property type="molecule type" value="Genomic_DNA"/>
</dbReference>
<name>A0ABQ6FHM8_9RHOO</name>
<feature type="domain" description="Winged helix DNA-binding" evidence="1">
    <location>
        <begin position="12"/>
        <end position="91"/>
    </location>
</feature>
<dbReference type="PANTHER" id="PTHR37318:SF1">
    <property type="entry name" value="BSL7504 PROTEIN"/>
    <property type="match status" value="1"/>
</dbReference>
<dbReference type="InterPro" id="IPR036388">
    <property type="entry name" value="WH-like_DNA-bd_sf"/>
</dbReference>
<proteinExistence type="predicted"/>
<dbReference type="Pfam" id="PF13601">
    <property type="entry name" value="HTH_34"/>
    <property type="match status" value="1"/>
</dbReference>
<evidence type="ECO:0000259" key="1">
    <source>
        <dbReference type="Pfam" id="PF13601"/>
    </source>
</evidence>
<dbReference type="InterPro" id="IPR036390">
    <property type="entry name" value="WH_DNA-bd_sf"/>
</dbReference>
<dbReference type="Proteomes" id="UP001157167">
    <property type="component" value="Unassembled WGS sequence"/>
</dbReference>
<dbReference type="Gene3D" id="1.10.10.10">
    <property type="entry name" value="Winged helix-like DNA-binding domain superfamily/Winged helix DNA-binding domain"/>
    <property type="match status" value="1"/>
</dbReference>
<dbReference type="CDD" id="cd00090">
    <property type="entry name" value="HTH_ARSR"/>
    <property type="match status" value="1"/>
</dbReference>
<evidence type="ECO:0000313" key="2">
    <source>
        <dbReference type="EMBL" id="GLT24195.1"/>
    </source>
</evidence>
<dbReference type="InterPro" id="IPR011991">
    <property type="entry name" value="ArsR-like_HTH"/>
</dbReference>
<dbReference type="RefSeq" id="WP_284189359.1">
    <property type="nucleotide sequence ID" value="NZ_BSPX01000076.1"/>
</dbReference>
<organism evidence="2 3">
    <name type="scientific">Zoogloea oryzae</name>
    <dbReference type="NCBI Taxonomy" id="310767"/>
    <lineage>
        <taxon>Bacteria</taxon>
        <taxon>Pseudomonadati</taxon>
        <taxon>Pseudomonadota</taxon>
        <taxon>Betaproteobacteria</taxon>
        <taxon>Rhodocyclales</taxon>
        <taxon>Zoogloeaceae</taxon>
        <taxon>Zoogloea</taxon>
    </lineage>
</organism>
<accession>A0ABQ6FHM8</accession>
<gene>
    <name evidence="2" type="ORF">GCM10007933_36680</name>
</gene>
<evidence type="ECO:0000313" key="3">
    <source>
        <dbReference type="Proteomes" id="UP001157167"/>
    </source>
</evidence>
<protein>
    <submittedName>
        <fullName evidence="2">MarR family transcriptional regulator</fullName>
    </submittedName>
</protein>
<keyword evidence="3" id="KW-1185">Reference proteome</keyword>
<dbReference type="PANTHER" id="PTHR37318">
    <property type="entry name" value="BSL7504 PROTEIN"/>
    <property type="match status" value="1"/>
</dbReference>
<reference evidence="3" key="1">
    <citation type="journal article" date="2019" name="Int. J. Syst. Evol. Microbiol.">
        <title>The Global Catalogue of Microorganisms (GCM) 10K type strain sequencing project: providing services to taxonomists for standard genome sequencing and annotation.</title>
        <authorList>
            <consortium name="The Broad Institute Genomics Platform"/>
            <consortium name="The Broad Institute Genome Sequencing Center for Infectious Disease"/>
            <person name="Wu L."/>
            <person name="Ma J."/>
        </authorList>
    </citation>
    <scope>NUCLEOTIDE SEQUENCE [LARGE SCALE GENOMIC DNA]</scope>
    <source>
        <strain evidence="3">NBRC 102407</strain>
    </source>
</reference>